<evidence type="ECO:0000313" key="2">
    <source>
        <dbReference type="Proteomes" id="UP000475037"/>
    </source>
</evidence>
<dbReference type="AlphaFoldDB" id="A0A6G1B1J4"/>
<proteinExistence type="predicted"/>
<accession>A0A6G1B1J4</accession>
<dbReference type="InterPro" id="IPR050863">
    <property type="entry name" value="CenT-Element_Derived"/>
</dbReference>
<gene>
    <name evidence="1" type="primary">Tigd1_7</name>
    <name evidence="1" type="ORF">FOF47_R20996</name>
</gene>
<dbReference type="Proteomes" id="UP000475037">
    <property type="component" value="Unassembled WGS sequence"/>
</dbReference>
<keyword evidence="2" id="KW-1185">Reference proteome</keyword>
<feature type="non-terminal residue" evidence="1">
    <location>
        <position position="1"/>
    </location>
</feature>
<dbReference type="EMBL" id="VOAJ01002643">
    <property type="protein sequence ID" value="KAF0881770.1"/>
    <property type="molecule type" value="Genomic_DNA"/>
</dbReference>
<reference evidence="1 2" key="1">
    <citation type="submission" date="2019-11" db="EMBL/GenBank/DDBJ databases">
        <authorList>
            <person name="Yang C."/>
            <person name="Li F."/>
        </authorList>
    </citation>
    <scope>NUCLEOTIDE SEQUENCE [LARGE SCALE GENOMIC DNA]</scope>
    <source>
        <strain evidence="1">KB4526</strain>
        <tissue evidence="1">Muscle</tissue>
    </source>
</reference>
<feature type="non-terminal residue" evidence="1">
    <location>
        <position position="120"/>
    </location>
</feature>
<dbReference type="PANTHER" id="PTHR19303:SF27">
    <property type="entry name" value="HTH CENPB-TYPE DOMAIN-CONTAINING PROTEIN"/>
    <property type="match status" value="1"/>
</dbReference>
<evidence type="ECO:0000313" key="1">
    <source>
        <dbReference type="EMBL" id="KAF0881770.1"/>
    </source>
</evidence>
<name>A0A6G1B1J4_CROCR</name>
<dbReference type="GO" id="GO:0003677">
    <property type="term" value="F:DNA binding"/>
    <property type="evidence" value="ECO:0007669"/>
    <property type="project" value="TreeGrafter"/>
</dbReference>
<organism evidence="1 2">
    <name type="scientific">Crocuta crocuta</name>
    <name type="common">Spotted hyena</name>
    <dbReference type="NCBI Taxonomy" id="9678"/>
    <lineage>
        <taxon>Eukaryota</taxon>
        <taxon>Metazoa</taxon>
        <taxon>Chordata</taxon>
        <taxon>Craniata</taxon>
        <taxon>Vertebrata</taxon>
        <taxon>Euteleostomi</taxon>
        <taxon>Mammalia</taxon>
        <taxon>Eutheria</taxon>
        <taxon>Laurasiatheria</taxon>
        <taxon>Carnivora</taxon>
        <taxon>Feliformia</taxon>
        <taxon>Hyaenidae</taxon>
        <taxon>Crocuta</taxon>
    </lineage>
</organism>
<comment type="caution">
    <text evidence="1">The sequence shown here is derived from an EMBL/GenBank/DDBJ whole genome shotgun (WGS) entry which is preliminary data.</text>
</comment>
<dbReference type="PANTHER" id="PTHR19303">
    <property type="entry name" value="TRANSPOSON"/>
    <property type="match status" value="1"/>
</dbReference>
<dbReference type="GO" id="GO:0005634">
    <property type="term" value="C:nucleus"/>
    <property type="evidence" value="ECO:0007669"/>
    <property type="project" value="TreeGrafter"/>
</dbReference>
<protein>
    <submittedName>
        <fullName evidence="1">TIGD1 protein</fullName>
    </submittedName>
</protein>
<sequence length="120" mass="13830">FKASRGWTENFKRGRIFHSVVRHGEAVSSEAKAAEAFAMELQKLMASECYLLKQVFNCVEMELFWKKMPKRTHITEEEKAVPSCKPMKDGLTLLFCAKAIGDFKVKPPLVYHSKYPRAFK</sequence>